<feature type="transmembrane region" description="Helical" evidence="1">
    <location>
        <begin position="12"/>
        <end position="30"/>
    </location>
</feature>
<evidence type="ECO:0000256" key="1">
    <source>
        <dbReference type="SAM" id="Phobius"/>
    </source>
</evidence>
<keyword evidence="1" id="KW-0472">Membrane</keyword>
<protein>
    <submittedName>
        <fullName evidence="2">Uncharacterized protein</fullName>
    </submittedName>
</protein>
<dbReference type="AlphaFoldDB" id="A0A0W0GG82"/>
<feature type="transmembrane region" description="Helical" evidence="1">
    <location>
        <begin position="90"/>
        <end position="111"/>
    </location>
</feature>
<dbReference type="EMBL" id="LFDV01000002">
    <property type="protein sequence ID" value="KTB47553.1"/>
    <property type="molecule type" value="Genomic_DNA"/>
</dbReference>
<dbReference type="OrthoDB" id="9971577at2"/>
<dbReference type="Proteomes" id="UP000053947">
    <property type="component" value="Unassembled WGS sequence"/>
</dbReference>
<keyword evidence="1" id="KW-0812">Transmembrane</keyword>
<proteinExistence type="predicted"/>
<keyword evidence="3" id="KW-1185">Reference proteome</keyword>
<dbReference type="RefSeq" id="WP_058438207.1">
    <property type="nucleotide sequence ID" value="NZ_KQ758903.1"/>
</dbReference>
<evidence type="ECO:0000313" key="2">
    <source>
        <dbReference type="EMBL" id="KTB47553.1"/>
    </source>
</evidence>
<accession>A0A0W0GG82</accession>
<name>A0A0W0GG82_9CHLR</name>
<feature type="transmembrane region" description="Helical" evidence="1">
    <location>
        <begin position="50"/>
        <end position="70"/>
    </location>
</feature>
<sequence length="179" mass="18978">MPMTRFAPAQKILFAINAAGGIAVLGSYAVGLGSGADALWGGVPAAIRPLYAVSMLVSALGYFAFIYYLLFKIRPESVSIGSGGKFQLFYWIFIGILLPSALWMPLTNLYIGSPSEALWLAIRAVLALVGLASIALSAALVQLRGNARGASYRLAVAGSLYFAFHTAVLDALVWAALFR</sequence>
<evidence type="ECO:0000313" key="3">
    <source>
        <dbReference type="Proteomes" id="UP000053947"/>
    </source>
</evidence>
<reference evidence="2 3" key="1">
    <citation type="submission" date="2015-06" db="EMBL/GenBank/DDBJ databases">
        <title>Genome sequence of the organohalide-respiring Dehalogenimonas alkenigignens type strain (IP3-3T).</title>
        <authorList>
            <person name="Key T.A."/>
            <person name="Richmond D.P."/>
            <person name="Bowman K.S."/>
            <person name="Cho Y.-J."/>
            <person name="Chun J."/>
            <person name="da Costa M.S."/>
            <person name="Rainey F.A."/>
            <person name="Moe W.M."/>
        </authorList>
    </citation>
    <scope>NUCLEOTIDE SEQUENCE [LARGE SCALE GENOMIC DNA]</scope>
    <source>
        <strain evidence="2 3">IP3-3</strain>
    </source>
</reference>
<dbReference type="STRING" id="1217799.DEALK_03980"/>
<feature type="transmembrane region" description="Helical" evidence="1">
    <location>
        <begin position="117"/>
        <end position="140"/>
    </location>
</feature>
<gene>
    <name evidence="2" type="ORF">DEALK_03980</name>
</gene>
<comment type="caution">
    <text evidence="2">The sequence shown here is derived from an EMBL/GenBank/DDBJ whole genome shotgun (WGS) entry which is preliminary data.</text>
</comment>
<feature type="transmembrane region" description="Helical" evidence="1">
    <location>
        <begin position="152"/>
        <end position="177"/>
    </location>
</feature>
<keyword evidence="1" id="KW-1133">Transmembrane helix</keyword>
<organism evidence="2 3">
    <name type="scientific">Dehalogenimonas alkenigignens</name>
    <dbReference type="NCBI Taxonomy" id="1217799"/>
    <lineage>
        <taxon>Bacteria</taxon>
        <taxon>Bacillati</taxon>
        <taxon>Chloroflexota</taxon>
        <taxon>Dehalococcoidia</taxon>
        <taxon>Dehalococcoidales</taxon>
        <taxon>Dehalococcoidaceae</taxon>
        <taxon>Dehalogenimonas</taxon>
    </lineage>
</organism>